<dbReference type="PRINTS" id="PR00615">
    <property type="entry name" value="CCAATSUBUNTA"/>
</dbReference>
<dbReference type="PANTHER" id="PTHR11064:SF9">
    <property type="entry name" value="NUCLEAR TRANSCRIPTION FACTOR Y SUBUNIT BETA"/>
    <property type="match status" value="1"/>
</dbReference>
<dbReference type="Gene3D" id="1.10.20.10">
    <property type="entry name" value="Histone, subunit A"/>
    <property type="match status" value="1"/>
</dbReference>
<evidence type="ECO:0000256" key="1">
    <source>
        <dbReference type="ARBA" id="ARBA00023125"/>
    </source>
</evidence>
<dbReference type="InterPro" id="IPR009072">
    <property type="entry name" value="Histone-fold"/>
</dbReference>
<dbReference type="InterPro" id="IPR027113">
    <property type="entry name" value="Transc_fact_NFYB/HAP3"/>
</dbReference>
<dbReference type="SUPFAM" id="SSF47113">
    <property type="entry name" value="Histone-fold"/>
    <property type="match status" value="1"/>
</dbReference>
<keyword evidence="1" id="KW-0238">DNA-binding</keyword>
<dbReference type="AlphaFoldDB" id="A0AAU9PPK3"/>
<accession>A0AAU9PPK3</accession>
<dbReference type="PANTHER" id="PTHR11064">
    <property type="entry name" value="CCAAT-BINDING TRANSCRIPTION FACTOR-RELATED"/>
    <property type="match status" value="1"/>
</dbReference>
<dbReference type="Proteomes" id="UP001157418">
    <property type="component" value="Unassembled WGS sequence"/>
</dbReference>
<gene>
    <name evidence="2" type="ORF">LVIROSA_LOCUS37490</name>
</gene>
<keyword evidence="3" id="KW-1185">Reference proteome</keyword>
<organism evidence="2 3">
    <name type="scientific">Lactuca virosa</name>
    <dbReference type="NCBI Taxonomy" id="75947"/>
    <lineage>
        <taxon>Eukaryota</taxon>
        <taxon>Viridiplantae</taxon>
        <taxon>Streptophyta</taxon>
        <taxon>Embryophyta</taxon>
        <taxon>Tracheophyta</taxon>
        <taxon>Spermatophyta</taxon>
        <taxon>Magnoliopsida</taxon>
        <taxon>eudicotyledons</taxon>
        <taxon>Gunneridae</taxon>
        <taxon>Pentapetalae</taxon>
        <taxon>asterids</taxon>
        <taxon>campanulids</taxon>
        <taxon>Asterales</taxon>
        <taxon>Asteraceae</taxon>
        <taxon>Cichorioideae</taxon>
        <taxon>Cichorieae</taxon>
        <taxon>Lactucinae</taxon>
        <taxon>Lactuca</taxon>
    </lineage>
</organism>
<proteinExistence type="predicted"/>
<dbReference type="GO" id="GO:0001228">
    <property type="term" value="F:DNA-binding transcription activator activity, RNA polymerase II-specific"/>
    <property type="evidence" value="ECO:0007669"/>
    <property type="project" value="InterPro"/>
</dbReference>
<sequence length="176" mass="20332">MHLIQRTPIYHILVPPPVDPDDSCHSRNTRARVAQWQKHTKPIVDTTCNEPSRAQIYEIFSLDRLGFWVWNGGRRSVEFRRELEWGSEPSVAFIERSGAGSGLVHASCDFITSEASDNCRKDERRSLTGDDLLEAMETLGFEDYVKPLEAYLEKYREIEVSKVFFVHNKLSYIVLL</sequence>
<dbReference type="GO" id="GO:0046982">
    <property type="term" value="F:protein heterodimerization activity"/>
    <property type="evidence" value="ECO:0007669"/>
    <property type="project" value="InterPro"/>
</dbReference>
<protein>
    <recommendedName>
        <fullName evidence="4">Transcription factor CBF/NF-Y/archaeal histone domain-containing protein</fullName>
    </recommendedName>
</protein>
<reference evidence="2 3" key="1">
    <citation type="submission" date="2022-01" db="EMBL/GenBank/DDBJ databases">
        <authorList>
            <person name="Xiong W."/>
            <person name="Schranz E."/>
        </authorList>
    </citation>
    <scope>NUCLEOTIDE SEQUENCE [LARGE SCALE GENOMIC DNA]</scope>
</reference>
<name>A0AAU9PPK3_9ASTR</name>
<evidence type="ECO:0008006" key="4">
    <source>
        <dbReference type="Google" id="ProtNLM"/>
    </source>
</evidence>
<comment type="caution">
    <text evidence="2">The sequence shown here is derived from an EMBL/GenBank/DDBJ whole genome shotgun (WGS) entry which is preliminary data.</text>
</comment>
<dbReference type="EMBL" id="CAKMRJ010005745">
    <property type="protein sequence ID" value="CAH1452174.1"/>
    <property type="molecule type" value="Genomic_DNA"/>
</dbReference>
<evidence type="ECO:0000313" key="3">
    <source>
        <dbReference type="Proteomes" id="UP001157418"/>
    </source>
</evidence>
<dbReference type="GO" id="GO:0000978">
    <property type="term" value="F:RNA polymerase II cis-regulatory region sequence-specific DNA binding"/>
    <property type="evidence" value="ECO:0007669"/>
    <property type="project" value="TreeGrafter"/>
</dbReference>
<dbReference type="GO" id="GO:0016602">
    <property type="term" value="C:CCAAT-binding factor complex"/>
    <property type="evidence" value="ECO:0007669"/>
    <property type="project" value="InterPro"/>
</dbReference>
<evidence type="ECO:0000313" key="2">
    <source>
        <dbReference type="EMBL" id="CAH1452174.1"/>
    </source>
</evidence>